<accession>A0AC34RLI2</accession>
<proteinExistence type="predicted"/>
<sequence>MLKIIFQVFTALLIINLANSASLDWDFHIPVANPPTDPSAYNAEAKIDPSGVVAPKPQEDAHFWYWRPGQRETRQVNLERMMTETTNPPDSEAVAVPPSLSSDSIAIPGVLVCSGDYHGIVAKACQRYYVICNGDTSTYIICEHDKLYDPTTKTCERKETVEGCQ</sequence>
<organism evidence="1 2">
    <name type="scientific">Panagrolaimus sp. JU765</name>
    <dbReference type="NCBI Taxonomy" id="591449"/>
    <lineage>
        <taxon>Eukaryota</taxon>
        <taxon>Metazoa</taxon>
        <taxon>Ecdysozoa</taxon>
        <taxon>Nematoda</taxon>
        <taxon>Chromadorea</taxon>
        <taxon>Rhabditida</taxon>
        <taxon>Tylenchina</taxon>
        <taxon>Panagrolaimomorpha</taxon>
        <taxon>Panagrolaimoidea</taxon>
        <taxon>Panagrolaimidae</taxon>
        <taxon>Panagrolaimus</taxon>
    </lineage>
</organism>
<name>A0AC34RLI2_9BILA</name>
<dbReference type="WBParaSite" id="JU765_v2.g8004.t1">
    <property type="protein sequence ID" value="JU765_v2.g8004.t1"/>
    <property type="gene ID" value="JU765_v2.g8004"/>
</dbReference>
<reference evidence="2" key="1">
    <citation type="submission" date="2022-11" db="UniProtKB">
        <authorList>
            <consortium name="WormBaseParasite"/>
        </authorList>
    </citation>
    <scope>IDENTIFICATION</scope>
</reference>
<dbReference type="Proteomes" id="UP000887576">
    <property type="component" value="Unplaced"/>
</dbReference>
<evidence type="ECO:0000313" key="2">
    <source>
        <dbReference type="WBParaSite" id="JU765_v2.g8004.t1"/>
    </source>
</evidence>
<evidence type="ECO:0000313" key="1">
    <source>
        <dbReference type="Proteomes" id="UP000887576"/>
    </source>
</evidence>
<protein>
    <submittedName>
        <fullName evidence="2">Chitin-binding type-2 domain-containing protein</fullName>
    </submittedName>
</protein>